<dbReference type="PANTHER" id="PTHR44757:SF2">
    <property type="entry name" value="BIOFILM ARCHITECTURE MAINTENANCE PROTEIN MBAA"/>
    <property type="match status" value="1"/>
</dbReference>
<dbReference type="Pfam" id="PF00563">
    <property type="entry name" value="EAL"/>
    <property type="match status" value="1"/>
</dbReference>
<dbReference type="Gene3D" id="3.30.450.20">
    <property type="entry name" value="PAS domain"/>
    <property type="match status" value="1"/>
</dbReference>
<dbReference type="InterPro" id="IPR029787">
    <property type="entry name" value="Nucleotide_cyclase"/>
</dbReference>
<dbReference type="SUPFAM" id="SSF55073">
    <property type="entry name" value="Nucleotide cyclase"/>
    <property type="match status" value="1"/>
</dbReference>
<dbReference type="InterPro" id="IPR000160">
    <property type="entry name" value="GGDEF_dom"/>
</dbReference>
<dbReference type="SMART" id="SM00267">
    <property type="entry name" value="GGDEF"/>
    <property type="match status" value="1"/>
</dbReference>
<dbReference type="InterPro" id="IPR043128">
    <property type="entry name" value="Rev_trsase/Diguanyl_cyclase"/>
</dbReference>
<feature type="domain" description="GGDEF" evidence="5">
    <location>
        <begin position="176"/>
        <end position="308"/>
    </location>
</feature>
<keyword evidence="7" id="KW-1185">Reference proteome</keyword>
<evidence type="ECO:0000259" key="3">
    <source>
        <dbReference type="PROSITE" id="PS50113"/>
    </source>
</evidence>
<dbReference type="Pfam" id="PF00990">
    <property type="entry name" value="GGDEF"/>
    <property type="match status" value="1"/>
</dbReference>
<dbReference type="Gene3D" id="3.30.70.270">
    <property type="match status" value="1"/>
</dbReference>
<dbReference type="InterPro" id="IPR035965">
    <property type="entry name" value="PAS-like_dom_sf"/>
</dbReference>
<comment type="caution">
    <text evidence="6">The sequence shown here is derived from an EMBL/GenBank/DDBJ whole genome shotgun (WGS) entry which is preliminary data.</text>
</comment>
<feature type="domain" description="PAS" evidence="2">
    <location>
        <begin position="18"/>
        <end position="88"/>
    </location>
</feature>
<dbReference type="CDD" id="cd00130">
    <property type="entry name" value="PAS"/>
    <property type="match status" value="1"/>
</dbReference>
<dbReference type="NCBIfam" id="TIGR00254">
    <property type="entry name" value="GGDEF"/>
    <property type="match status" value="1"/>
</dbReference>
<dbReference type="CDD" id="cd01948">
    <property type="entry name" value="EAL"/>
    <property type="match status" value="1"/>
</dbReference>
<dbReference type="EMBL" id="JAUQYP010000001">
    <property type="protein sequence ID" value="MDO8105907.1"/>
    <property type="molecule type" value="Genomic_DNA"/>
</dbReference>
<dbReference type="Proteomes" id="UP001232536">
    <property type="component" value="Unassembled WGS sequence"/>
</dbReference>
<dbReference type="Gene3D" id="3.20.20.450">
    <property type="entry name" value="EAL domain"/>
    <property type="match status" value="1"/>
</dbReference>
<feature type="region of interest" description="Disordered" evidence="1">
    <location>
        <begin position="563"/>
        <end position="582"/>
    </location>
</feature>
<evidence type="ECO:0000259" key="2">
    <source>
        <dbReference type="PROSITE" id="PS50112"/>
    </source>
</evidence>
<dbReference type="PROSITE" id="PS50887">
    <property type="entry name" value="GGDEF"/>
    <property type="match status" value="1"/>
</dbReference>
<dbReference type="InterPro" id="IPR035919">
    <property type="entry name" value="EAL_sf"/>
</dbReference>
<accession>A0ABT9D576</accession>
<proteinExistence type="predicted"/>
<dbReference type="InterPro" id="IPR001633">
    <property type="entry name" value="EAL_dom"/>
</dbReference>
<dbReference type="SUPFAM" id="SSF55785">
    <property type="entry name" value="PYP-like sensor domain (PAS domain)"/>
    <property type="match status" value="1"/>
</dbReference>
<gene>
    <name evidence="6" type="ORF">Q6348_01705</name>
</gene>
<evidence type="ECO:0000313" key="7">
    <source>
        <dbReference type="Proteomes" id="UP001232536"/>
    </source>
</evidence>
<dbReference type="SMART" id="SM00091">
    <property type="entry name" value="PAS"/>
    <property type="match status" value="1"/>
</dbReference>
<protein>
    <submittedName>
        <fullName evidence="6">EAL domain-containing protein</fullName>
    </submittedName>
</protein>
<name>A0ABT9D576_9CELL</name>
<evidence type="ECO:0000313" key="6">
    <source>
        <dbReference type="EMBL" id="MDO8105907.1"/>
    </source>
</evidence>
<organism evidence="6 7">
    <name type="scientific">Actinotalea lenta</name>
    <dbReference type="NCBI Taxonomy" id="3064654"/>
    <lineage>
        <taxon>Bacteria</taxon>
        <taxon>Bacillati</taxon>
        <taxon>Actinomycetota</taxon>
        <taxon>Actinomycetes</taxon>
        <taxon>Micrococcales</taxon>
        <taxon>Cellulomonadaceae</taxon>
        <taxon>Actinotalea</taxon>
    </lineage>
</organism>
<dbReference type="RefSeq" id="WP_304601886.1">
    <property type="nucleotide sequence ID" value="NZ_JAUQYP010000001.1"/>
</dbReference>
<dbReference type="SUPFAM" id="SSF141868">
    <property type="entry name" value="EAL domain-like"/>
    <property type="match status" value="1"/>
</dbReference>
<dbReference type="InterPro" id="IPR000014">
    <property type="entry name" value="PAS"/>
</dbReference>
<dbReference type="PANTHER" id="PTHR44757">
    <property type="entry name" value="DIGUANYLATE CYCLASE DGCP"/>
    <property type="match status" value="1"/>
</dbReference>
<feature type="domain" description="PAC" evidence="3">
    <location>
        <begin position="88"/>
        <end position="143"/>
    </location>
</feature>
<feature type="domain" description="EAL" evidence="4">
    <location>
        <begin position="317"/>
        <end position="570"/>
    </location>
</feature>
<dbReference type="InterPro" id="IPR052155">
    <property type="entry name" value="Biofilm_reg_signaling"/>
</dbReference>
<dbReference type="NCBIfam" id="TIGR00229">
    <property type="entry name" value="sensory_box"/>
    <property type="match status" value="1"/>
</dbReference>
<evidence type="ECO:0000259" key="4">
    <source>
        <dbReference type="PROSITE" id="PS50883"/>
    </source>
</evidence>
<dbReference type="InterPro" id="IPR000700">
    <property type="entry name" value="PAS-assoc_C"/>
</dbReference>
<dbReference type="PROSITE" id="PS50112">
    <property type="entry name" value="PAS"/>
    <property type="match status" value="1"/>
</dbReference>
<reference evidence="6 7" key="1">
    <citation type="submission" date="2023-07" db="EMBL/GenBank/DDBJ databases">
        <title>Description of novel actinomycetes strains, isolated from tidal flat sediment.</title>
        <authorList>
            <person name="Lu C."/>
        </authorList>
    </citation>
    <scope>NUCLEOTIDE SEQUENCE [LARGE SCALE GENOMIC DNA]</scope>
    <source>
        <strain evidence="6 7">SYSU T00b441</strain>
    </source>
</reference>
<dbReference type="CDD" id="cd01949">
    <property type="entry name" value="GGDEF"/>
    <property type="match status" value="1"/>
</dbReference>
<evidence type="ECO:0000256" key="1">
    <source>
        <dbReference type="SAM" id="MobiDB-lite"/>
    </source>
</evidence>
<sequence>MLGAALDAQELQAALGDSEKRYADAARASNDGLWEWDLTGGPAWISDRARSLLGLGASALPALDELGWAHPDDQAIVSTALGQALSRRDEPVRIEFRADRGGDHRWLQLTAVGTAEGTAPVSRLVCSVADVHQRRLLEEQLREAAMFDHVTGLPNRRLFLDRLTSVLNQIRRRPSRSCAVLFLDLDGFKLVNDSLGHLHGDELLGVVARRLTAEIRSTDTAARFGGDEFAVLLVDPDEGDLAMIAGRIQQRVREPVLIEGQQVSVTASVGITVSGAQVREAEALLREADAAMYHAKATDRGSVAFFDRTMHAEAGDRLRLLNELRIALTEEQFVVHYQPIVPLDGSPVTHYEALVRWQHPERGLLLPGAFLPALESGPGMVELGTWILDQVGAQIATWRAAGHDASVAVNLSHREFWNPGLAESVARTLRRHGLSAHNLVLEITETVMLTDVEAARRVMSDLRTIGVRLSIDDFGTGQSSLHTLREFAVDVLKIDGGFVRGMESDPQLAELVTVILELGRALGLDVVAECVETPAQERLLRSMGCSKAQGWLYGKAMPGAEAGTMLGTPGRSASPERAAAAT</sequence>
<dbReference type="PROSITE" id="PS50883">
    <property type="entry name" value="EAL"/>
    <property type="match status" value="1"/>
</dbReference>
<dbReference type="SMART" id="SM00052">
    <property type="entry name" value="EAL"/>
    <property type="match status" value="1"/>
</dbReference>
<dbReference type="PROSITE" id="PS50113">
    <property type="entry name" value="PAC"/>
    <property type="match status" value="1"/>
</dbReference>
<evidence type="ECO:0000259" key="5">
    <source>
        <dbReference type="PROSITE" id="PS50887"/>
    </source>
</evidence>